<dbReference type="Pfam" id="PF01258">
    <property type="entry name" value="zf-dskA_traR"/>
    <property type="match status" value="1"/>
</dbReference>
<keyword evidence="2 5" id="KW-0479">Metal-binding</keyword>
<dbReference type="SUPFAM" id="SSF109635">
    <property type="entry name" value="DnaK suppressor protein DksA, alpha-hairpin domain"/>
    <property type="match status" value="1"/>
</dbReference>
<proteinExistence type="inferred from homology"/>
<dbReference type="InterPro" id="IPR048489">
    <property type="entry name" value="DksA_N"/>
</dbReference>
<evidence type="ECO:0000313" key="11">
    <source>
        <dbReference type="Proteomes" id="UP000198893"/>
    </source>
</evidence>
<sequence length="157" mass="18387">MSQQMNTRGASHDEGAEMKAETFLPDHYRPAEDEPFMNERQVEYFRRKLINWRNELLAGSRDTIEGLQDSSRNIPDVADRASEETDRALELRTRDRQRKLVSKIDAALRRIEEGEYGYCEVTGDPISLKRLDARPIATMSLEAQERHERREKVHRDD</sequence>
<dbReference type="PANTHER" id="PTHR33823:SF2">
    <property type="entry name" value="RNA POLYMERASE-BINDING TRANSCRIPTION FACTOR DKSA"/>
    <property type="match status" value="1"/>
</dbReference>
<accession>A0A1H8QG45</accession>
<gene>
    <name evidence="5" type="primary">dksA</name>
    <name evidence="10" type="ORF">SAMN04490248_106154</name>
</gene>
<dbReference type="InterPro" id="IPR020458">
    <property type="entry name" value="Znf_DskA_TraR_CS"/>
</dbReference>
<dbReference type="AlphaFoldDB" id="A0A1H8QG45"/>
<dbReference type="GO" id="GO:0005737">
    <property type="term" value="C:cytoplasm"/>
    <property type="evidence" value="ECO:0007669"/>
    <property type="project" value="UniProtKB-SubCell"/>
</dbReference>
<dbReference type="Pfam" id="PF21157">
    <property type="entry name" value="DksA_N"/>
    <property type="match status" value="1"/>
</dbReference>
<comment type="caution">
    <text evidence="5">Lacks conserved residue(s) required for the propagation of feature annotation.</text>
</comment>
<feature type="domain" description="DnaK suppressor protein DksA N-terminal" evidence="9">
    <location>
        <begin position="41"/>
        <end position="111"/>
    </location>
</feature>
<dbReference type="PROSITE" id="PS51128">
    <property type="entry name" value="ZF_DKSA_2"/>
    <property type="match status" value="1"/>
</dbReference>
<evidence type="ECO:0000313" key="10">
    <source>
        <dbReference type="EMBL" id="SEO53209.1"/>
    </source>
</evidence>
<evidence type="ECO:0000256" key="6">
    <source>
        <dbReference type="PROSITE-ProRule" id="PRU00510"/>
    </source>
</evidence>
<keyword evidence="11" id="KW-1185">Reference proteome</keyword>
<dbReference type="Gene3D" id="1.20.120.910">
    <property type="entry name" value="DksA, coiled-coil domain"/>
    <property type="match status" value="1"/>
</dbReference>
<name>A0A1H8QG45_9RHOB</name>
<evidence type="ECO:0000256" key="7">
    <source>
        <dbReference type="SAM" id="MobiDB-lite"/>
    </source>
</evidence>
<organism evidence="10 11">
    <name type="scientific">Salinihabitans flavidus</name>
    <dbReference type="NCBI Taxonomy" id="569882"/>
    <lineage>
        <taxon>Bacteria</taxon>
        <taxon>Pseudomonadati</taxon>
        <taxon>Pseudomonadota</taxon>
        <taxon>Alphaproteobacteria</taxon>
        <taxon>Rhodobacterales</taxon>
        <taxon>Roseobacteraceae</taxon>
        <taxon>Salinihabitans</taxon>
    </lineage>
</organism>
<evidence type="ECO:0000256" key="3">
    <source>
        <dbReference type="ARBA" id="ARBA00022771"/>
    </source>
</evidence>
<comment type="subcellular location">
    <subcellularLocation>
        <location evidence="5">Cytoplasm</location>
    </subcellularLocation>
</comment>
<feature type="zinc finger region" description="dksA C4-type" evidence="6">
    <location>
        <begin position="119"/>
        <end position="143"/>
    </location>
</feature>
<evidence type="ECO:0000259" key="9">
    <source>
        <dbReference type="Pfam" id="PF21157"/>
    </source>
</evidence>
<protein>
    <recommendedName>
        <fullName evidence="5">RNA polymerase-binding transcription factor DksA</fullName>
    </recommendedName>
</protein>
<dbReference type="InterPro" id="IPR012784">
    <property type="entry name" value="DksA_RNA_pol-bd"/>
</dbReference>
<keyword evidence="1 5" id="KW-0963">Cytoplasm</keyword>
<reference evidence="10 11" key="1">
    <citation type="submission" date="2016-10" db="EMBL/GenBank/DDBJ databases">
        <authorList>
            <person name="de Groot N.N."/>
        </authorList>
    </citation>
    <scope>NUCLEOTIDE SEQUENCE [LARGE SCALE GENOMIC DNA]</scope>
    <source>
        <strain evidence="10 11">DSM 27842</strain>
    </source>
</reference>
<feature type="domain" description="Zinc finger DksA/TraR C4-type" evidence="8">
    <location>
        <begin position="114"/>
        <end position="149"/>
    </location>
</feature>
<dbReference type="EMBL" id="FODS01000006">
    <property type="protein sequence ID" value="SEO53209.1"/>
    <property type="molecule type" value="Genomic_DNA"/>
</dbReference>
<keyword evidence="4 5" id="KW-0862">Zinc</keyword>
<evidence type="ECO:0000256" key="2">
    <source>
        <dbReference type="ARBA" id="ARBA00022723"/>
    </source>
</evidence>
<dbReference type="GO" id="GO:0008270">
    <property type="term" value="F:zinc ion binding"/>
    <property type="evidence" value="ECO:0007669"/>
    <property type="project" value="UniProtKB-UniRule"/>
</dbReference>
<dbReference type="PROSITE" id="PS01102">
    <property type="entry name" value="ZF_DKSA_1"/>
    <property type="match status" value="1"/>
</dbReference>
<feature type="compositionally biased region" description="Basic and acidic residues" evidence="7">
    <location>
        <begin position="10"/>
        <end position="32"/>
    </location>
</feature>
<dbReference type="InterPro" id="IPR037187">
    <property type="entry name" value="DnaK_N"/>
</dbReference>
<comment type="similarity">
    <text evidence="5">Belongs to the DksA family.</text>
</comment>
<dbReference type="HAMAP" id="MF_00926">
    <property type="entry name" value="DksA"/>
    <property type="match status" value="1"/>
</dbReference>
<keyword evidence="3 5" id="KW-0863">Zinc-finger</keyword>
<dbReference type="PANTHER" id="PTHR33823">
    <property type="entry name" value="RNA POLYMERASE-BINDING TRANSCRIPTION FACTOR DKSA-RELATED"/>
    <property type="match status" value="1"/>
</dbReference>
<dbReference type="STRING" id="569882.SAMN04490248_106154"/>
<dbReference type="InterPro" id="IPR000962">
    <property type="entry name" value="Znf_DskA_TraR"/>
</dbReference>
<dbReference type="Proteomes" id="UP000198893">
    <property type="component" value="Unassembled WGS sequence"/>
</dbReference>
<dbReference type="NCBIfam" id="TIGR02420">
    <property type="entry name" value="dksA"/>
    <property type="match status" value="1"/>
</dbReference>
<evidence type="ECO:0000256" key="5">
    <source>
        <dbReference type="HAMAP-Rule" id="MF_00926"/>
    </source>
</evidence>
<dbReference type="GO" id="GO:0010468">
    <property type="term" value="P:regulation of gene expression"/>
    <property type="evidence" value="ECO:0007669"/>
    <property type="project" value="UniProtKB-UniRule"/>
</dbReference>
<evidence type="ECO:0000259" key="8">
    <source>
        <dbReference type="Pfam" id="PF01258"/>
    </source>
</evidence>
<dbReference type="SUPFAM" id="SSF57716">
    <property type="entry name" value="Glucocorticoid receptor-like (DNA-binding domain)"/>
    <property type="match status" value="1"/>
</dbReference>
<evidence type="ECO:0000256" key="4">
    <source>
        <dbReference type="ARBA" id="ARBA00022833"/>
    </source>
</evidence>
<comment type="subunit">
    <text evidence="5">Interacts directly with the RNA polymerase.</text>
</comment>
<evidence type="ECO:0000256" key="1">
    <source>
        <dbReference type="ARBA" id="ARBA00022490"/>
    </source>
</evidence>
<feature type="region of interest" description="Disordered" evidence="7">
    <location>
        <begin position="1"/>
        <end position="35"/>
    </location>
</feature>
<comment type="function">
    <text evidence="5">Transcription factor that acts by binding directly to the RNA polymerase (RNAP). Required for negative regulation of rRNA expression and positive regulation of several amino acid biosynthesis promoters.</text>
</comment>